<feature type="transmembrane region" description="Helical" evidence="6">
    <location>
        <begin position="47"/>
        <end position="66"/>
    </location>
</feature>
<feature type="transmembrane region" description="Helical" evidence="6">
    <location>
        <begin position="342"/>
        <end position="360"/>
    </location>
</feature>
<feature type="region of interest" description="Disordered" evidence="5">
    <location>
        <begin position="410"/>
        <end position="436"/>
    </location>
</feature>
<feature type="transmembrane region" description="Helical" evidence="6">
    <location>
        <begin position="20"/>
        <end position="40"/>
    </location>
</feature>
<evidence type="ECO:0000256" key="2">
    <source>
        <dbReference type="ARBA" id="ARBA00022692"/>
    </source>
</evidence>
<evidence type="ECO:0000259" key="7">
    <source>
        <dbReference type="Pfam" id="PF04932"/>
    </source>
</evidence>
<feature type="transmembrane region" description="Helical" evidence="6">
    <location>
        <begin position="188"/>
        <end position="206"/>
    </location>
</feature>
<proteinExistence type="predicted"/>
<comment type="caution">
    <text evidence="8">The sequence shown here is derived from an EMBL/GenBank/DDBJ whole genome shotgun (WGS) entry which is preliminary data.</text>
</comment>
<dbReference type="EMBL" id="JBHLSW010000003">
    <property type="protein sequence ID" value="MFC0632781.1"/>
    <property type="molecule type" value="Genomic_DNA"/>
</dbReference>
<evidence type="ECO:0000313" key="9">
    <source>
        <dbReference type="Proteomes" id="UP001589906"/>
    </source>
</evidence>
<organism evidence="8 9">
    <name type="scientific">Brevundimonas balnearis</name>
    <dbReference type="NCBI Taxonomy" id="1572858"/>
    <lineage>
        <taxon>Bacteria</taxon>
        <taxon>Pseudomonadati</taxon>
        <taxon>Pseudomonadota</taxon>
        <taxon>Alphaproteobacteria</taxon>
        <taxon>Caulobacterales</taxon>
        <taxon>Caulobacteraceae</taxon>
        <taxon>Brevundimonas</taxon>
    </lineage>
</organism>
<feature type="transmembrane region" description="Helical" evidence="6">
    <location>
        <begin position="213"/>
        <end position="234"/>
    </location>
</feature>
<dbReference type="PANTHER" id="PTHR37422:SF13">
    <property type="entry name" value="LIPOPOLYSACCHARIDE BIOSYNTHESIS PROTEIN PA4999-RELATED"/>
    <property type="match status" value="1"/>
</dbReference>
<dbReference type="Proteomes" id="UP001589906">
    <property type="component" value="Unassembled WGS sequence"/>
</dbReference>
<evidence type="ECO:0000313" key="8">
    <source>
        <dbReference type="EMBL" id="MFC0632781.1"/>
    </source>
</evidence>
<feature type="transmembrane region" description="Helical" evidence="6">
    <location>
        <begin position="105"/>
        <end position="124"/>
    </location>
</feature>
<feature type="transmembrane region" description="Helical" evidence="6">
    <location>
        <begin position="309"/>
        <end position="330"/>
    </location>
</feature>
<keyword evidence="8" id="KW-0436">Ligase</keyword>
<dbReference type="GO" id="GO:0016874">
    <property type="term" value="F:ligase activity"/>
    <property type="evidence" value="ECO:0007669"/>
    <property type="project" value="UniProtKB-KW"/>
</dbReference>
<reference evidence="8 9" key="1">
    <citation type="submission" date="2024-09" db="EMBL/GenBank/DDBJ databases">
        <authorList>
            <person name="Sun Q."/>
            <person name="Mori K."/>
        </authorList>
    </citation>
    <scope>NUCLEOTIDE SEQUENCE [LARGE SCALE GENOMIC DNA]</scope>
    <source>
        <strain evidence="8 9">NCAIM B.02621</strain>
    </source>
</reference>
<evidence type="ECO:0000256" key="5">
    <source>
        <dbReference type="SAM" id="MobiDB-lite"/>
    </source>
</evidence>
<accession>A0ABV6QZJ5</accession>
<evidence type="ECO:0000256" key="3">
    <source>
        <dbReference type="ARBA" id="ARBA00022989"/>
    </source>
</evidence>
<keyword evidence="4 6" id="KW-0472">Membrane</keyword>
<dbReference type="InterPro" id="IPR007016">
    <property type="entry name" value="O-antigen_ligase-rel_domated"/>
</dbReference>
<evidence type="ECO:0000256" key="6">
    <source>
        <dbReference type="SAM" id="Phobius"/>
    </source>
</evidence>
<dbReference type="RefSeq" id="WP_376835192.1">
    <property type="nucleotide sequence ID" value="NZ_JBHLSW010000003.1"/>
</dbReference>
<feature type="domain" description="O-antigen ligase-related" evidence="7">
    <location>
        <begin position="173"/>
        <end position="317"/>
    </location>
</feature>
<gene>
    <name evidence="8" type="ORF">ACFFGE_02690</name>
</gene>
<feature type="transmembrane region" description="Helical" evidence="6">
    <location>
        <begin position="78"/>
        <end position="98"/>
    </location>
</feature>
<evidence type="ECO:0000256" key="4">
    <source>
        <dbReference type="ARBA" id="ARBA00023136"/>
    </source>
</evidence>
<sequence>MLTGAFVGPVFAPTQDETPVLRLVWIPVYAVIAALFLLRLDRVVRAWPALILLGLTVLLAFASKWWSIDAATTQRRVIALAIAGAFAVYLGSVFRGVALPRLLTLAGLVMAVGSLVFVIAFPAIGIHRDVNDGLWRGMWYEKNQMGQVMVCVAVAAAAWLASGDSRWRIPAATLVLATFLMVMTQSKTSLLCLMLGFGIVGAIWAARQGGAVLGVFAVWGAVFTALAVGVGFALEGPTILIALGKDPSLTGRTDIWAALMEMVRERPWTGYGYAAFWTRDSVPADIIQARTGWLVPSAHNGWIDLLIQVGWPGAALVGLIFVVAVLATLARLRDDGLAEGGFGLAYIAIVITLSLSESVLMHHQDLAWVMVLTVLTRGVMMRGYRASTAVAPTGPGAYQTPSRIAALSGHGQARRSPVPVRPLARALPGSGARSGV</sequence>
<evidence type="ECO:0000256" key="1">
    <source>
        <dbReference type="ARBA" id="ARBA00004141"/>
    </source>
</evidence>
<keyword evidence="3 6" id="KW-1133">Transmembrane helix</keyword>
<dbReference type="Pfam" id="PF04932">
    <property type="entry name" value="Wzy_C"/>
    <property type="match status" value="1"/>
</dbReference>
<dbReference type="PANTHER" id="PTHR37422">
    <property type="entry name" value="TEICHURONIC ACID BIOSYNTHESIS PROTEIN TUAE"/>
    <property type="match status" value="1"/>
</dbReference>
<dbReference type="InterPro" id="IPR051533">
    <property type="entry name" value="WaaL-like"/>
</dbReference>
<keyword evidence="2 6" id="KW-0812">Transmembrane</keyword>
<name>A0ABV6QZJ5_9CAUL</name>
<feature type="transmembrane region" description="Helical" evidence="6">
    <location>
        <begin position="144"/>
        <end position="160"/>
    </location>
</feature>
<protein>
    <submittedName>
        <fullName evidence="8">O-antigen ligase family protein</fullName>
    </submittedName>
</protein>
<keyword evidence="9" id="KW-1185">Reference proteome</keyword>
<comment type="subcellular location">
    <subcellularLocation>
        <location evidence="1">Membrane</location>
        <topology evidence="1">Multi-pass membrane protein</topology>
    </subcellularLocation>
</comment>